<dbReference type="EMBL" id="MJEA01000006">
    <property type="protein sequence ID" value="OQO70312.1"/>
    <property type="molecule type" value="Genomic_DNA"/>
</dbReference>
<dbReference type="Proteomes" id="UP000192477">
    <property type="component" value="Unassembled WGS sequence"/>
</dbReference>
<evidence type="ECO:0000313" key="2">
    <source>
        <dbReference type="Proteomes" id="UP000192477"/>
    </source>
</evidence>
<dbReference type="STRING" id="112904.BH747_07745"/>
<dbReference type="AlphaFoldDB" id="A0A1V8YWS1"/>
<accession>A0A1V8YWS1</accession>
<reference evidence="1 2" key="1">
    <citation type="journal article" date="2017" name="BMC Microbiol.">
        <title>Comparative genomics of Enterococcus spp. isolated from bovine feces.</title>
        <authorList>
            <person name="Beukers A.G."/>
            <person name="Zaheer R."/>
            <person name="Goji N."/>
            <person name="Amoako K.K."/>
            <person name="Chaves A.V."/>
            <person name="Ward M.P."/>
            <person name="McAllister T.A."/>
        </authorList>
    </citation>
    <scope>NUCLEOTIDE SEQUENCE [LARGE SCALE GENOMIC DNA]</scope>
    <source>
        <strain evidence="1 2">F1129D 143</strain>
    </source>
</reference>
<evidence type="ECO:0000313" key="1">
    <source>
        <dbReference type="EMBL" id="OQO70312.1"/>
    </source>
</evidence>
<gene>
    <name evidence="1" type="ORF">BH747_07745</name>
</gene>
<proteinExistence type="predicted"/>
<name>A0A1V8YWS1_9ENTE</name>
<protein>
    <submittedName>
        <fullName evidence="1">Uncharacterized protein</fullName>
    </submittedName>
</protein>
<organism evidence="1 2">
    <name type="scientific">Enterococcus villorum</name>
    <dbReference type="NCBI Taxonomy" id="112904"/>
    <lineage>
        <taxon>Bacteria</taxon>
        <taxon>Bacillati</taxon>
        <taxon>Bacillota</taxon>
        <taxon>Bacilli</taxon>
        <taxon>Lactobacillales</taxon>
        <taxon>Enterococcaceae</taxon>
        <taxon>Enterococcus</taxon>
    </lineage>
</organism>
<sequence length="60" mass="7175">MLSIFEEALVSTDNEAAENFGSRVEPRIDRPYVCLDKHRDFLLFHILMINFLKNWKESFK</sequence>
<comment type="caution">
    <text evidence="1">The sequence shown here is derived from an EMBL/GenBank/DDBJ whole genome shotgun (WGS) entry which is preliminary data.</text>
</comment>